<feature type="signal peptide" evidence="1">
    <location>
        <begin position="1"/>
        <end position="27"/>
    </location>
</feature>
<proteinExistence type="predicted"/>
<dbReference type="Pfam" id="PF00652">
    <property type="entry name" value="Ricin_B_lectin"/>
    <property type="match status" value="1"/>
</dbReference>
<reference evidence="3 4" key="1">
    <citation type="submission" date="2023-12" db="EMBL/GenBank/DDBJ databases">
        <title>Amycolatopsis sp. V23-08.</title>
        <authorList>
            <person name="Somphong A."/>
        </authorList>
    </citation>
    <scope>NUCLEOTIDE SEQUENCE [LARGE SCALE GENOMIC DNA]</scope>
    <source>
        <strain evidence="3 4">V23-08</strain>
    </source>
</reference>
<dbReference type="InterPro" id="IPR000772">
    <property type="entry name" value="Ricin_B_lectin"/>
</dbReference>
<feature type="domain" description="Ricin B lectin" evidence="2">
    <location>
        <begin position="54"/>
        <end position="171"/>
    </location>
</feature>
<sequence>MLHLPRAILVPLVLAVVALTGAAPAHADVTVMPPVSGDVLAWQPLSSSPPTGLKCMQVDKGRYDDFAPVDQFTCEYGKNQRWRMGQATDDPTVFWLQNVATGRCLDDYAYGMDQGNPIIQYNCLVGTNQQWRMIWDYYYGNAQFQNVNSGLCLSVDGITTSNYRRLVQNPCYGFVNERFEPILPN</sequence>
<dbReference type="PROSITE" id="PS50231">
    <property type="entry name" value="RICIN_B_LECTIN"/>
    <property type="match status" value="1"/>
</dbReference>
<dbReference type="SUPFAM" id="SSF50370">
    <property type="entry name" value="Ricin B-like lectins"/>
    <property type="match status" value="1"/>
</dbReference>
<dbReference type="RefSeq" id="WP_323335480.1">
    <property type="nucleotide sequence ID" value="NZ_JAYFSI010000015.1"/>
</dbReference>
<dbReference type="CDD" id="cd00161">
    <property type="entry name" value="beta-trefoil_Ricin-like"/>
    <property type="match status" value="1"/>
</dbReference>
<dbReference type="Gene3D" id="2.80.10.50">
    <property type="match status" value="1"/>
</dbReference>
<organism evidence="3 4">
    <name type="scientific">Amycolatopsis heterodermiae</name>
    <dbReference type="NCBI Taxonomy" id="3110235"/>
    <lineage>
        <taxon>Bacteria</taxon>
        <taxon>Bacillati</taxon>
        <taxon>Actinomycetota</taxon>
        <taxon>Actinomycetes</taxon>
        <taxon>Pseudonocardiales</taxon>
        <taxon>Pseudonocardiaceae</taxon>
        <taxon>Amycolatopsis</taxon>
    </lineage>
</organism>
<feature type="chain" id="PRO_5045804910" evidence="1">
    <location>
        <begin position="28"/>
        <end position="185"/>
    </location>
</feature>
<protein>
    <submittedName>
        <fullName evidence="3">RICIN domain-containing protein</fullName>
    </submittedName>
</protein>
<name>A0ABU5RJ43_9PSEU</name>
<evidence type="ECO:0000256" key="1">
    <source>
        <dbReference type="SAM" id="SignalP"/>
    </source>
</evidence>
<keyword evidence="4" id="KW-1185">Reference proteome</keyword>
<keyword evidence="1" id="KW-0732">Signal</keyword>
<evidence type="ECO:0000259" key="2">
    <source>
        <dbReference type="Pfam" id="PF00652"/>
    </source>
</evidence>
<evidence type="ECO:0000313" key="4">
    <source>
        <dbReference type="Proteomes" id="UP001304298"/>
    </source>
</evidence>
<accession>A0ABU5RJ43</accession>
<comment type="caution">
    <text evidence="3">The sequence shown here is derived from an EMBL/GenBank/DDBJ whole genome shotgun (WGS) entry which is preliminary data.</text>
</comment>
<dbReference type="InterPro" id="IPR035992">
    <property type="entry name" value="Ricin_B-like_lectins"/>
</dbReference>
<evidence type="ECO:0000313" key="3">
    <source>
        <dbReference type="EMBL" id="MEA5366316.1"/>
    </source>
</evidence>
<dbReference type="EMBL" id="JAYFSI010000015">
    <property type="protein sequence ID" value="MEA5366316.1"/>
    <property type="molecule type" value="Genomic_DNA"/>
</dbReference>
<dbReference type="Proteomes" id="UP001304298">
    <property type="component" value="Unassembled WGS sequence"/>
</dbReference>
<gene>
    <name evidence="3" type="ORF">VA596_42775</name>
</gene>